<dbReference type="Proteomes" id="UP000052068">
    <property type="component" value="Unassembled WGS sequence"/>
</dbReference>
<dbReference type="InterPro" id="IPR000477">
    <property type="entry name" value="RT_dom"/>
</dbReference>
<feature type="domain" description="Reverse transcriptase" evidence="2">
    <location>
        <begin position="52"/>
        <end position="308"/>
    </location>
</feature>
<comment type="caution">
    <text evidence="3">The sequence shown here is derived from an EMBL/GenBank/DDBJ whole genome shotgun (WGS) entry which is preliminary data.</text>
</comment>
<dbReference type="PANTHER" id="PTHR34047">
    <property type="entry name" value="NUCLEAR INTRON MATURASE 1, MITOCHONDRIAL-RELATED"/>
    <property type="match status" value="1"/>
</dbReference>
<keyword evidence="4" id="KW-1185">Reference proteome</keyword>
<name>A0ABR5CN87_9HYPH</name>
<reference evidence="3 4" key="1">
    <citation type="submission" date="2015-03" db="EMBL/GenBank/DDBJ databases">
        <title>Draft Genome Sequences of Agrobacterium nepotum Strain 39/7T (= CFBP 7436T = LMG 26435T) and Agrobacterium sp. Strain KFB 330 (= CFBP 8308 = LMG 28674).</title>
        <authorList>
            <person name="Kuzmanovic N."/>
            <person name="Pulawska J."/>
            <person name="Obradovic A."/>
        </authorList>
    </citation>
    <scope>NUCLEOTIDE SEQUENCE [LARGE SCALE GENOMIC DNA]</scope>
    <source>
        <strain evidence="3 4">39/7</strain>
    </source>
</reference>
<evidence type="ECO:0000259" key="2">
    <source>
        <dbReference type="PROSITE" id="PS50878"/>
    </source>
</evidence>
<dbReference type="EMBL" id="JWJH01000020">
    <property type="protein sequence ID" value="KJF66067.1"/>
    <property type="molecule type" value="Genomic_DNA"/>
</dbReference>
<protein>
    <submittedName>
        <fullName evidence="3">DNA polymerase</fullName>
    </submittedName>
</protein>
<dbReference type="CDD" id="cd01651">
    <property type="entry name" value="RT_G2_intron"/>
    <property type="match status" value="1"/>
</dbReference>
<dbReference type="PANTHER" id="PTHR34047:SF8">
    <property type="entry name" value="PROTEIN YKFC"/>
    <property type="match status" value="1"/>
</dbReference>
<dbReference type="InterPro" id="IPR043502">
    <property type="entry name" value="DNA/RNA_pol_sf"/>
</dbReference>
<dbReference type="PROSITE" id="PS50878">
    <property type="entry name" value="RT_POL"/>
    <property type="match status" value="1"/>
</dbReference>
<comment type="similarity">
    <text evidence="1">Belongs to the bacterial reverse transcriptase family.</text>
</comment>
<dbReference type="Gene3D" id="3.30.70.270">
    <property type="match status" value="1"/>
</dbReference>
<evidence type="ECO:0000313" key="4">
    <source>
        <dbReference type="Proteomes" id="UP000052068"/>
    </source>
</evidence>
<dbReference type="InterPro" id="IPR043128">
    <property type="entry name" value="Rev_trsase/Diguanyl_cyclase"/>
</dbReference>
<proteinExistence type="inferred from homology"/>
<dbReference type="SUPFAM" id="SSF56672">
    <property type="entry name" value="DNA/RNA polymerases"/>
    <property type="match status" value="1"/>
</dbReference>
<dbReference type="InterPro" id="IPR051083">
    <property type="entry name" value="GrpII_Intron_Splice-Mob/Def"/>
</dbReference>
<sequence>MTSPLLKAVWKQDNIENAWRVIQENARTSQSEEVRKEIADFAEESGTKIRSLCYRLSRGKFEFGESKGIPLPKVDARGRRTGKFRPLVLASVEARIVQRAVLNVLLTVPGIKAFVETPHSFGGLRRKAKDNEDRRDNPTAVPAAIKEALASIGSGAHFYAAADIRSFFTRISKTRTLAIIRTAISDEKFLAFIEKAVTTELSNMALLREKASDFPIHDIGVAQGNSLSPLLGNIILADFDQRMNVGDCRCIRYIDDFLILAPTAKAANARLRKATAILADLGMELSPEKSSTGAVSIKSGFVFLGVEVKPGIIRPCTSAQNRFLSSLETTFSESKKALFAVKDGKQLKKINTVTGTLKRVEGIIDGWGKHYWFCNDLPLFREIDRKVDDLVRDFLGVYRSAREKVPKALQRSMLGLPSLEEQERKPFSYPKSP</sequence>
<organism evidence="3 4">
    <name type="scientific">Rhizobium nepotum 39/7</name>
    <dbReference type="NCBI Taxonomy" id="1368418"/>
    <lineage>
        <taxon>Bacteria</taxon>
        <taxon>Pseudomonadati</taxon>
        <taxon>Pseudomonadota</taxon>
        <taxon>Alphaproteobacteria</taxon>
        <taxon>Hyphomicrobiales</taxon>
        <taxon>Rhizobiaceae</taxon>
        <taxon>Rhizobium/Agrobacterium group</taxon>
        <taxon>Rhizobium</taxon>
    </lineage>
</organism>
<accession>A0ABR5CN87</accession>
<gene>
    <name evidence="3" type="ORF">RS75_20360</name>
</gene>
<evidence type="ECO:0000313" key="3">
    <source>
        <dbReference type="EMBL" id="KJF66067.1"/>
    </source>
</evidence>
<evidence type="ECO:0000256" key="1">
    <source>
        <dbReference type="ARBA" id="ARBA00034120"/>
    </source>
</evidence>
<dbReference type="Pfam" id="PF00078">
    <property type="entry name" value="RVT_1"/>
    <property type="match status" value="1"/>
</dbReference>